<dbReference type="PATRIC" id="fig|1263870.3.peg.1897"/>
<reference evidence="2 3" key="1">
    <citation type="journal article" date="2013" name="Mar. Genomics">
        <title>Expression of sulfatases in Rhodopirellula baltica and the diversity of sulfatases in the genus Rhodopirellula.</title>
        <authorList>
            <person name="Wegner C.E."/>
            <person name="Richter-Heitmann T."/>
            <person name="Klindworth A."/>
            <person name="Klockow C."/>
            <person name="Richter M."/>
            <person name="Achstetter T."/>
            <person name="Glockner F.O."/>
            <person name="Harder J."/>
        </authorList>
    </citation>
    <scope>NUCLEOTIDE SEQUENCE [LARGE SCALE GENOMIC DNA]</scope>
    <source>
        <strain evidence="2 3">SM41</strain>
    </source>
</reference>
<dbReference type="AlphaFoldDB" id="M5U5V4"/>
<feature type="region of interest" description="Disordered" evidence="1">
    <location>
        <begin position="235"/>
        <end position="268"/>
    </location>
</feature>
<evidence type="ECO:0000313" key="3">
    <source>
        <dbReference type="Proteomes" id="UP000011885"/>
    </source>
</evidence>
<feature type="compositionally biased region" description="Polar residues" evidence="1">
    <location>
        <begin position="240"/>
        <end position="250"/>
    </location>
</feature>
<keyword evidence="3" id="KW-1185">Reference proteome</keyword>
<dbReference type="Proteomes" id="UP000011885">
    <property type="component" value="Unassembled WGS sequence"/>
</dbReference>
<evidence type="ECO:0000313" key="2">
    <source>
        <dbReference type="EMBL" id="EMI56830.1"/>
    </source>
</evidence>
<feature type="region of interest" description="Disordered" evidence="1">
    <location>
        <begin position="143"/>
        <end position="186"/>
    </location>
</feature>
<feature type="region of interest" description="Disordered" evidence="1">
    <location>
        <begin position="15"/>
        <end position="39"/>
    </location>
</feature>
<accession>M5U5V4</accession>
<feature type="compositionally biased region" description="Basic and acidic residues" evidence="1">
    <location>
        <begin position="150"/>
        <end position="164"/>
    </location>
</feature>
<sequence>MTPPRAFRISIRFATAPSTNPTSQTKRKVSRSKNKRDDLQRGVTRSAYDQNAVAVSPRSSPICQSRQQRNHSSAVGCPRRNTRGRYRYWYKTGSRSRGHLLERSSCFESSITKRNTHADNLMIGCHHSDVVWPQVAAMNTAPSLHSIPRPSREDSGWSRHDQLQSRRQNPRRPSRSHRRRQGPVIRLVPPTIHQSLETQLSPLRGWLPTSCPNSRGATALGQPWVSTQGPVVTNAHPSRGATTVETSSERSVAARRGEPRKKPASVSDQRRLFDSVVNDRQGVCLAQGFSRFCRFLRDVTSMTHN</sequence>
<protein>
    <submittedName>
        <fullName evidence="2">Uncharacterized protein</fullName>
    </submittedName>
</protein>
<dbReference type="EMBL" id="ANOH01000121">
    <property type="protein sequence ID" value="EMI56830.1"/>
    <property type="molecule type" value="Genomic_DNA"/>
</dbReference>
<proteinExistence type="predicted"/>
<feature type="compositionally biased region" description="Basic residues" evidence="1">
    <location>
        <begin position="168"/>
        <end position="181"/>
    </location>
</feature>
<feature type="compositionally biased region" description="Basic residues" evidence="1">
    <location>
        <begin position="25"/>
        <end position="34"/>
    </location>
</feature>
<gene>
    <name evidence="2" type="ORF">RSSM_01773</name>
</gene>
<name>M5U5V4_9BACT</name>
<evidence type="ECO:0000256" key="1">
    <source>
        <dbReference type="SAM" id="MobiDB-lite"/>
    </source>
</evidence>
<feature type="region of interest" description="Disordered" evidence="1">
    <location>
        <begin position="52"/>
        <end position="79"/>
    </location>
</feature>
<feature type="compositionally biased region" description="Polar residues" evidence="1">
    <location>
        <begin position="57"/>
        <end position="73"/>
    </location>
</feature>
<comment type="caution">
    <text evidence="2">The sequence shown here is derived from an EMBL/GenBank/DDBJ whole genome shotgun (WGS) entry which is preliminary data.</text>
</comment>
<organism evidence="2 3">
    <name type="scientific">Rhodopirellula sallentina SM41</name>
    <dbReference type="NCBI Taxonomy" id="1263870"/>
    <lineage>
        <taxon>Bacteria</taxon>
        <taxon>Pseudomonadati</taxon>
        <taxon>Planctomycetota</taxon>
        <taxon>Planctomycetia</taxon>
        <taxon>Pirellulales</taxon>
        <taxon>Pirellulaceae</taxon>
        <taxon>Rhodopirellula</taxon>
    </lineage>
</organism>